<reference evidence="9" key="1">
    <citation type="submission" date="2017-08" db="EMBL/GenBank/DDBJ databases">
        <authorList>
            <person name="Imhoff J.F."/>
            <person name="Rahn T."/>
            <person name="Kuenzel S."/>
            <person name="Neulinger S.C."/>
        </authorList>
    </citation>
    <scope>NUCLEOTIDE SEQUENCE</scope>
    <source>
        <strain evidence="9">DSM 11080</strain>
    </source>
</reference>
<sequence length="476" mass="52903">MADSLLIIEDEDALARELERHFANKGWDVEVAHNLAKAREILTGQKLEPLVILADMSLPDGSALDLMETIREQKIPGEWILLTGYGSVPDSVRALRLGAYDFLEKPCPLARLEIVVAGARRSALAQRRLQTQTRDRRRRYAPTSYIGASKTTEETRRLIARLAEVPFSALIIGGETGTGKGLVARILHHGGPRADGPLVEVNCAALPRELLESELFGHEAGAFTGAKGRHRGYLEQAHEGTLFLDEIAEMDLDLQTKLLTVLEDRHLRRLGGERSIEVDVQIIAASNQSLEERVRTGEFRSDLFHRLSVFRLDLPPLRERLDDLEQLVPVLIDEYNARSGRQVREVPDAVYEQMRRYHWPGNVRELRNVIERAVLLARDSVFPIEWLQLGQGVATAPGAGPSVEGDRLTIPLDGSMALDEMDSYIIRTALERSGYNVTAAARALGTTRETLRYRIHKYGLVAETADAPSSAATAGH</sequence>
<feature type="domain" description="Sigma-54 factor interaction" evidence="7">
    <location>
        <begin position="145"/>
        <end position="375"/>
    </location>
</feature>
<dbReference type="FunFam" id="3.40.50.300:FF:000006">
    <property type="entry name" value="DNA-binding transcriptional regulator NtrC"/>
    <property type="match status" value="1"/>
</dbReference>
<dbReference type="Pfam" id="PF00158">
    <property type="entry name" value="Sigma54_activat"/>
    <property type="match status" value="1"/>
</dbReference>
<dbReference type="InterPro" id="IPR011006">
    <property type="entry name" value="CheY-like_superfamily"/>
</dbReference>
<dbReference type="Pfam" id="PF00072">
    <property type="entry name" value="Response_reg"/>
    <property type="match status" value="1"/>
</dbReference>
<dbReference type="PROSITE" id="PS50045">
    <property type="entry name" value="SIGMA54_INTERACT_4"/>
    <property type="match status" value="1"/>
</dbReference>
<keyword evidence="6" id="KW-0597">Phosphoprotein</keyword>
<keyword evidence="5" id="KW-0804">Transcription</keyword>
<keyword evidence="1" id="KW-0547">Nucleotide-binding</keyword>
<organism evidence="9 10">
    <name type="scientific">Halochromatium glycolicum</name>
    <dbReference type="NCBI Taxonomy" id="85075"/>
    <lineage>
        <taxon>Bacteria</taxon>
        <taxon>Pseudomonadati</taxon>
        <taxon>Pseudomonadota</taxon>
        <taxon>Gammaproteobacteria</taxon>
        <taxon>Chromatiales</taxon>
        <taxon>Chromatiaceae</taxon>
        <taxon>Halochromatium</taxon>
    </lineage>
</organism>
<dbReference type="PROSITE" id="PS00675">
    <property type="entry name" value="SIGMA54_INTERACT_1"/>
    <property type="match status" value="1"/>
</dbReference>
<dbReference type="CDD" id="cd00009">
    <property type="entry name" value="AAA"/>
    <property type="match status" value="1"/>
</dbReference>
<evidence type="ECO:0000259" key="8">
    <source>
        <dbReference type="PROSITE" id="PS50110"/>
    </source>
</evidence>
<dbReference type="InterPro" id="IPR027417">
    <property type="entry name" value="P-loop_NTPase"/>
</dbReference>
<dbReference type="SMART" id="SM00382">
    <property type="entry name" value="AAA"/>
    <property type="match status" value="1"/>
</dbReference>
<dbReference type="Proteomes" id="UP001296776">
    <property type="component" value="Unassembled WGS sequence"/>
</dbReference>
<evidence type="ECO:0000256" key="4">
    <source>
        <dbReference type="ARBA" id="ARBA00023125"/>
    </source>
</evidence>
<dbReference type="PRINTS" id="PR01590">
    <property type="entry name" value="HTHFIS"/>
</dbReference>
<reference evidence="9" key="2">
    <citation type="journal article" date="2020" name="Microorganisms">
        <title>Osmotic Adaptation and Compatible Solute Biosynthesis of Phototrophic Bacteria as Revealed from Genome Analyses.</title>
        <authorList>
            <person name="Imhoff J.F."/>
            <person name="Rahn T."/>
            <person name="Kunzel S."/>
            <person name="Keller A."/>
            <person name="Neulinger S.C."/>
        </authorList>
    </citation>
    <scope>NUCLEOTIDE SEQUENCE</scope>
    <source>
        <strain evidence="9">DSM 11080</strain>
    </source>
</reference>
<feature type="modified residue" description="4-aspartylphosphate" evidence="6">
    <location>
        <position position="55"/>
    </location>
</feature>
<dbReference type="Pfam" id="PF25601">
    <property type="entry name" value="AAA_lid_14"/>
    <property type="match status" value="1"/>
</dbReference>
<dbReference type="Pfam" id="PF02954">
    <property type="entry name" value="HTH_8"/>
    <property type="match status" value="1"/>
</dbReference>
<dbReference type="InterPro" id="IPR025943">
    <property type="entry name" value="Sigma_54_int_dom_ATP-bd_2"/>
</dbReference>
<dbReference type="InterPro" id="IPR058031">
    <property type="entry name" value="AAA_lid_NorR"/>
</dbReference>
<dbReference type="SUPFAM" id="SSF52540">
    <property type="entry name" value="P-loop containing nucleoside triphosphate hydrolases"/>
    <property type="match status" value="1"/>
</dbReference>
<keyword evidence="3" id="KW-0805">Transcription regulation</keyword>
<comment type="caution">
    <text evidence="9">The sequence shown here is derived from an EMBL/GenBank/DDBJ whole genome shotgun (WGS) entry which is preliminary data.</text>
</comment>
<evidence type="ECO:0000256" key="6">
    <source>
        <dbReference type="PROSITE-ProRule" id="PRU00169"/>
    </source>
</evidence>
<dbReference type="InterPro" id="IPR003593">
    <property type="entry name" value="AAA+_ATPase"/>
</dbReference>
<dbReference type="InterPro" id="IPR009057">
    <property type="entry name" value="Homeodomain-like_sf"/>
</dbReference>
<feature type="domain" description="Response regulatory" evidence="8">
    <location>
        <begin position="4"/>
        <end position="120"/>
    </location>
</feature>
<dbReference type="PANTHER" id="PTHR32071">
    <property type="entry name" value="TRANSCRIPTIONAL REGULATORY PROTEIN"/>
    <property type="match status" value="1"/>
</dbReference>
<dbReference type="EMBL" id="NRSJ01000019">
    <property type="protein sequence ID" value="MBK1705182.1"/>
    <property type="molecule type" value="Genomic_DNA"/>
</dbReference>
<evidence type="ECO:0000313" key="10">
    <source>
        <dbReference type="Proteomes" id="UP001296776"/>
    </source>
</evidence>
<dbReference type="PROSITE" id="PS00676">
    <property type="entry name" value="SIGMA54_INTERACT_2"/>
    <property type="match status" value="1"/>
</dbReference>
<keyword evidence="4" id="KW-0238">DNA-binding</keyword>
<dbReference type="Gene3D" id="3.40.50.300">
    <property type="entry name" value="P-loop containing nucleotide triphosphate hydrolases"/>
    <property type="match status" value="1"/>
</dbReference>
<dbReference type="SMART" id="SM00448">
    <property type="entry name" value="REC"/>
    <property type="match status" value="1"/>
</dbReference>
<dbReference type="PANTHER" id="PTHR32071:SF113">
    <property type="entry name" value="ALGINATE BIOSYNTHESIS TRANSCRIPTIONAL REGULATORY PROTEIN ALGB"/>
    <property type="match status" value="1"/>
</dbReference>
<dbReference type="GO" id="GO:0005524">
    <property type="term" value="F:ATP binding"/>
    <property type="evidence" value="ECO:0007669"/>
    <property type="project" value="UniProtKB-KW"/>
</dbReference>
<dbReference type="GO" id="GO:0000160">
    <property type="term" value="P:phosphorelay signal transduction system"/>
    <property type="evidence" value="ECO:0007669"/>
    <property type="project" value="InterPro"/>
</dbReference>
<gene>
    <name evidence="9" type="ORF">CKO40_11680</name>
</gene>
<dbReference type="GO" id="GO:0006355">
    <property type="term" value="P:regulation of DNA-templated transcription"/>
    <property type="evidence" value="ECO:0007669"/>
    <property type="project" value="InterPro"/>
</dbReference>
<dbReference type="SUPFAM" id="SSF46689">
    <property type="entry name" value="Homeodomain-like"/>
    <property type="match status" value="1"/>
</dbReference>
<protein>
    <submittedName>
        <fullName evidence="9">Sigma-54-dependent Fis family transcriptional regulator</fullName>
    </submittedName>
</protein>
<dbReference type="RefSeq" id="WP_200346396.1">
    <property type="nucleotide sequence ID" value="NZ_NRSJ01000019.1"/>
</dbReference>
<dbReference type="InterPro" id="IPR002197">
    <property type="entry name" value="HTH_Fis"/>
</dbReference>
<name>A0AAJ0U4Q5_9GAMM</name>
<dbReference type="Gene3D" id="1.10.10.60">
    <property type="entry name" value="Homeodomain-like"/>
    <property type="match status" value="1"/>
</dbReference>
<evidence type="ECO:0000256" key="3">
    <source>
        <dbReference type="ARBA" id="ARBA00023015"/>
    </source>
</evidence>
<accession>A0AAJ0U4Q5</accession>
<evidence type="ECO:0000259" key="7">
    <source>
        <dbReference type="PROSITE" id="PS50045"/>
    </source>
</evidence>
<keyword evidence="2" id="KW-0067">ATP-binding</keyword>
<dbReference type="InterPro" id="IPR025944">
    <property type="entry name" value="Sigma_54_int_dom_CS"/>
</dbReference>
<dbReference type="PROSITE" id="PS50110">
    <property type="entry name" value="RESPONSE_REGULATORY"/>
    <property type="match status" value="1"/>
</dbReference>
<dbReference type="InterPro" id="IPR001789">
    <property type="entry name" value="Sig_transdc_resp-reg_receiver"/>
</dbReference>
<keyword evidence="10" id="KW-1185">Reference proteome</keyword>
<dbReference type="Gene3D" id="3.40.50.2300">
    <property type="match status" value="1"/>
</dbReference>
<evidence type="ECO:0000313" key="9">
    <source>
        <dbReference type="EMBL" id="MBK1705182.1"/>
    </source>
</evidence>
<dbReference type="SUPFAM" id="SSF52172">
    <property type="entry name" value="CheY-like"/>
    <property type="match status" value="1"/>
</dbReference>
<evidence type="ECO:0000256" key="1">
    <source>
        <dbReference type="ARBA" id="ARBA00022741"/>
    </source>
</evidence>
<dbReference type="Gene3D" id="1.10.8.60">
    <property type="match status" value="1"/>
</dbReference>
<dbReference type="InterPro" id="IPR025662">
    <property type="entry name" value="Sigma_54_int_dom_ATP-bd_1"/>
</dbReference>
<evidence type="ECO:0000256" key="5">
    <source>
        <dbReference type="ARBA" id="ARBA00023163"/>
    </source>
</evidence>
<dbReference type="GO" id="GO:0043565">
    <property type="term" value="F:sequence-specific DNA binding"/>
    <property type="evidence" value="ECO:0007669"/>
    <property type="project" value="InterPro"/>
</dbReference>
<dbReference type="InterPro" id="IPR002078">
    <property type="entry name" value="Sigma_54_int"/>
</dbReference>
<dbReference type="AlphaFoldDB" id="A0AAJ0U4Q5"/>
<dbReference type="PROSITE" id="PS00688">
    <property type="entry name" value="SIGMA54_INTERACT_3"/>
    <property type="match status" value="1"/>
</dbReference>
<evidence type="ECO:0000256" key="2">
    <source>
        <dbReference type="ARBA" id="ARBA00022840"/>
    </source>
</evidence>
<proteinExistence type="predicted"/>